<accession>A0ABV4UH48</accession>
<sequence length="49" mass="5541">MTLPPQCEIFTEFAKLGIMIQGRISAHLERHFCGDVKTIQSPVDNQALR</sequence>
<gene>
    <name evidence="1" type="ORF">ABCS64_11620</name>
</gene>
<keyword evidence="2" id="KW-1185">Reference proteome</keyword>
<organism evidence="1 2">
    <name type="scientific">Dentiradicibacter hellwigii</name>
    <dbReference type="NCBI Taxonomy" id="3149053"/>
    <lineage>
        <taxon>Bacteria</taxon>
        <taxon>Pseudomonadati</taxon>
        <taxon>Pseudomonadota</taxon>
        <taxon>Betaproteobacteria</taxon>
        <taxon>Rhodocyclales</taxon>
        <taxon>Rhodocyclaceae</taxon>
        <taxon>Dentiradicibacter</taxon>
    </lineage>
</organism>
<proteinExistence type="predicted"/>
<evidence type="ECO:0000313" key="1">
    <source>
        <dbReference type="EMBL" id="MFA9950965.1"/>
    </source>
</evidence>
<comment type="caution">
    <text evidence="1">The sequence shown here is derived from an EMBL/GenBank/DDBJ whole genome shotgun (WGS) entry which is preliminary data.</text>
</comment>
<dbReference type="Proteomes" id="UP001574673">
    <property type="component" value="Unassembled WGS sequence"/>
</dbReference>
<reference evidence="2" key="1">
    <citation type="submission" date="2024-06" db="EMBL/GenBank/DDBJ databases">
        <title>Radixoralia hellwigii gen. nov., sp nov., isolated from a root canal in the human oral cavity.</title>
        <authorList>
            <person name="Bartsch S."/>
            <person name="Wittmer A."/>
            <person name="Schulz A.-K."/>
            <person name="Neumann-Schaal M."/>
            <person name="Wolf J."/>
            <person name="Gronow S."/>
            <person name="Tennert C."/>
            <person name="Haecker G."/>
            <person name="Cieplik F."/>
            <person name="Al-Ahmad A."/>
        </authorList>
    </citation>
    <scope>NUCLEOTIDE SEQUENCE [LARGE SCALE GENOMIC DNA]</scope>
    <source>
        <strain evidence="2">Wk13</strain>
    </source>
</reference>
<protein>
    <submittedName>
        <fullName evidence="1">Uncharacterized protein</fullName>
    </submittedName>
</protein>
<evidence type="ECO:0000313" key="2">
    <source>
        <dbReference type="Proteomes" id="UP001574673"/>
    </source>
</evidence>
<name>A0ABV4UH48_9RHOO</name>
<dbReference type="EMBL" id="JBEUWX010000003">
    <property type="protein sequence ID" value="MFA9950965.1"/>
    <property type="molecule type" value="Genomic_DNA"/>
</dbReference>
<dbReference type="RefSeq" id="WP_418892051.1">
    <property type="nucleotide sequence ID" value="NZ_JBEUWX010000003.1"/>
</dbReference>